<evidence type="ECO:0000313" key="1">
    <source>
        <dbReference type="EMBL" id="CAJ2657276.1"/>
    </source>
</evidence>
<evidence type="ECO:0000313" key="2">
    <source>
        <dbReference type="Proteomes" id="UP001177021"/>
    </source>
</evidence>
<accession>A0ACB0KL52</accession>
<comment type="caution">
    <text evidence="1">The sequence shown here is derived from an EMBL/GenBank/DDBJ whole genome shotgun (WGS) entry which is preliminary data.</text>
</comment>
<organism evidence="1 2">
    <name type="scientific">Trifolium pratense</name>
    <name type="common">Red clover</name>
    <dbReference type="NCBI Taxonomy" id="57577"/>
    <lineage>
        <taxon>Eukaryota</taxon>
        <taxon>Viridiplantae</taxon>
        <taxon>Streptophyta</taxon>
        <taxon>Embryophyta</taxon>
        <taxon>Tracheophyta</taxon>
        <taxon>Spermatophyta</taxon>
        <taxon>Magnoliopsida</taxon>
        <taxon>eudicotyledons</taxon>
        <taxon>Gunneridae</taxon>
        <taxon>Pentapetalae</taxon>
        <taxon>rosids</taxon>
        <taxon>fabids</taxon>
        <taxon>Fabales</taxon>
        <taxon>Fabaceae</taxon>
        <taxon>Papilionoideae</taxon>
        <taxon>50 kb inversion clade</taxon>
        <taxon>NPAAA clade</taxon>
        <taxon>Hologalegina</taxon>
        <taxon>IRL clade</taxon>
        <taxon>Trifolieae</taxon>
        <taxon>Trifolium</taxon>
    </lineage>
</organism>
<keyword evidence="2" id="KW-1185">Reference proteome</keyword>
<dbReference type="Proteomes" id="UP001177021">
    <property type="component" value="Unassembled WGS sequence"/>
</dbReference>
<gene>
    <name evidence="1" type="ORF">MILVUS5_LOCUS23883</name>
</gene>
<name>A0ACB0KL52_TRIPR</name>
<sequence length="687" mass="78315">MIVIVETRCDPLSLEKTFKRLGYDGLASTEVNGYAGGIAVAWQKHNITVDVSIKKFQFMHLKVQCASGEYWYFTPVYASPNEENRKLMWDDLRVIANNMREAWLLAGDFNDIACMEEKKGGANASLRRCNKFRERISACNLMDMGAVGPKFTWRGPIYHGGRRIYERLDRAMCNEKWRINFPDGYVKVLTRVAFSDHHPLLISPMDANYIRAPRQFRFESAWLLDDSSLWRVLVGLKHHVWNYCQWIVGDGKDIDAWNHVWVEENVVINQHATIPQDLQGARVCDLVDDNGCWNWTLLQNWMPTEIENKIAAILPPHSDNGSDTLSGAGGNCTSFSVANMYYKLRGFDMEAADPIWSKLWKLQVSERVRCFVWRMKWDRLLTNSMKHRMGLSSAACNYCGLANETILHALRDCSLVNLFWQQVVPYEIRGVFFMSNIQVWVNININCIAKIGSEGRWCDFWALACSCFWTWRNKELHENNFVRPSNMIYHVNKLGETYRNAMSAMEKVGQRDKVLSHIQWQQPVGNYVKLNTDGSCKEGKRAGCGGVIRGNQGEWLGGFAKGVGQCSAFVAELWGVLEGLLLAKRLGFSTVELSIDSKAVVHVVISGRTQGADGYAILKKIRRLLKMDWNVKILHEYREANKCADALANIGCNLDHEVIFYEACPMEIGYILLADQLGISTPRLIVA</sequence>
<proteinExistence type="predicted"/>
<protein>
    <submittedName>
        <fullName evidence="1">Uncharacterized protein</fullName>
    </submittedName>
</protein>
<dbReference type="EMBL" id="CASHSV030000311">
    <property type="protein sequence ID" value="CAJ2657276.1"/>
    <property type="molecule type" value="Genomic_DNA"/>
</dbReference>
<reference evidence="1" key="1">
    <citation type="submission" date="2023-10" db="EMBL/GenBank/DDBJ databases">
        <authorList>
            <person name="Rodriguez Cubillos JULIANA M."/>
            <person name="De Vega J."/>
        </authorList>
    </citation>
    <scope>NUCLEOTIDE SEQUENCE</scope>
</reference>